<reference evidence="2 3" key="1">
    <citation type="submission" date="2020-03" db="EMBL/GenBank/DDBJ databases">
        <title>Vagococcus sp. nov., isolated from beetles.</title>
        <authorList>
            <person name="Hyun D.-W."/>
            <person name="Bae J.-W."/>
        </authorList>
    </citation>
    <scope>NUCLEOTIDE SEQUENCE [LARGE SCALE GENOMIC DNA]</scope>
    <source>
        <strain evidence="2 3">HDW17B</strain>
    </source>
</reference>
<dbReference type="KEGG" id="vhy:G7082_10120"/>
<keyword evidence="1" id="KW-0472">Membrane</keyword>
<evidence type="ECO:0000313" key="2">
    <source>
        <dbReference type="EMBL" id="QIL48837.1"/>
    </source>
</evidence>
<evidence type="ECO:0000256" key="1">
    <source>
        <dbReference type="SAM" id="Phobius"/>
    </source>
</evidence>
<keyword evidence="1" id="KW-0812">Transmembrane</keyword>
<keyword evidence="1" id="KW-1133">Transmembrane helix</keyword>
<evidence type="ECO:0008006" key="4">
    <source>
        <dbReference type="Google" id="ProtNLM"/>
    </source>
</evidence>
<feature type="transmembrane region" description="Helical" evidence="1">
    <location>
        <begin position="124"/>
        <end position="143"/>
    </location>
</feature>
<sequence length="160" mass="18722">MRDSLITILNFLGGWIIYTFSTYQGAMEIAEQKSIIHKIKDVSKSYKDVSPLYWFFPPLKIHLETKRFKAIFKEFSSQNDDFEEVFTISNKATAWFYVGIGSLLNCVGTTDALLDFLNIELNDFLFALLFMVLMILCLVSIFYRMSDKARNKLFKRYTDK</sequence>
<gene>
    <name evidence="2" type="ORF">G7082_10120</name>
</gene>
<protein>
    <recommendedName>
        <fullName evidence="4">DUF4328 domain-containing protein</fullName>
    </recommendedName>
</protein>
<proteinExistence type="predicted"/>
<evidence type="ECO:0000313" key="3">
    <source>
        <dbReference type="Proteomes" id="UP000501747"/>
    </source>
</evidence>
<dbReference type="Proteomes" id="UP000501747">
    <property type="component" value="Chromosome"/>
</dbReference>
<name>A0A6G8AV20_9ENTE</name>
<dbReference type="AlphaFoldDB" id="A0A6G8AV20"/>
<dbReference type="EMBL" id="CP049887">
    <property type="protein sequence ID" value="QIL48837.1"/>
    <property type="molecule type" value="Genomic_DNA"/>
</dbReference>
<dbReference type="RefSeq" id="WP_166034969.1">
    <property type="nucleotide sequence ID" value="NZ_CP049887.1"/>
</dbReference>
<keyword evidence="3" id="KW-1185">Reference proteome</keyword>
<organism evidence="2 3">
    <name type="scientific">Vagococcus hydrophili</name>
    <dbReference type="NCBI Taxonomy" id="2714947"/>
    <lineage>
        <taxon>Bacteria</taxon>
        <taxon>Bacillati</taxon>
        <taxon>Bacillota</taxon>
        <taxon>Bacilli</taxon>
        <taxon>Lactobacillales</taxon>
        <taxon>Enterococcaceae</taxon>
        <taxon>Vagococcus</taxon>
    </lineage>
</organism>
<accession>A0A6G8AV20</accession>